<keyword evidence="3" id="KW-1185">Reference proteome</keyword>
<keyword evidence="1" id="KW-1133">Transmembrane helix</keyword>
<name>A0ABY8R1F2_PARBF</name>
<dbReference type="EMBL" id="CP124685">
    <property type="protein sequence ID" value="WGX74702.1"/>
    <property type="molecule type" value="Genomic_DNA"/>
</dbReference>
<proteinExistence type="predicted"/>
<feature type="transmembrane region" description="Helical" evidence="1">
    <location>
        <begin position="12"/>
        <end position="29"/>
    </location>
</feature>
<protein>
    <submittedName>
        <fullName evidence="2">Uncharacterized protein</fullName>
    </submittedName>
</protein>
<gene>
    <name evidence="2" type="ORF">QJS64_11045</name>
</gene>
<organism evidence="2 3">
    <name type="scientific">Paraclostridium bifermentans</name>
    <name type="common">Clostridium bifermentans</name>
    <dbReference type="NCBI Taxonomy" id="1490"/>
    <lineage>
        <taxon>Bacteria</taxon>
        <taxon>Bacillati</taxon>
        <taxon>Bacillota</taxon>
        <taxon>Clostridia</taxon>
        <taxon>Peptostreptococcales</taxon>
        <taxon>Peptostreptococcaceae</taxon>
        <taxon>Paraclostridium</taxon>
    </lineage>
</organism>
<reference evidence="2 3" key="1">
    <citation type="submission" date="2023-04" db="EMBL/GenBank/DDBJ databases">
        <title>Bacteria Genome Submission.</title>
        <authorList>
            <person name="Isaac P."/>
        </authorList>
    </citation>
    <scope>NUCLEOTIDE SEQUENCE [LARGE SCALE GENOMIC DNA]</scope>
    <source>
        <strain evidence="2 3">SampleS7P1</strain>
    </source>
</reference>
<keyword evidence="1" id="KW-0812">Transmembrane</keyword>
<accession>A0ABY8R1F2</accession>
<dbReference type="Proteomes" id="UP001239169">
    <property type="component" value="Chromosome"/>
</dbReference>
<evidence type="ECO:0000313" key="3">
    <source>
        <dbReference type="Proteomes" id="UP001239169"/>
    </source>
</evidence>
<keyword evidence="1" id="KW-0472">Membrane</keyword>
<sequence>MKKKKTLNKNILQYGFLVFILGMTSYLVYRTLDIDMLNEVVDMVDKKFIFLEYVQ</sequence>
<evidence type="ECO:0000313" key="2">
    <source>
        <dbReference type="EMBL" id="WGX74702.1"/>
    </source>
</evidence>
<evidence type="ECO:0000256" key="1">
    <source>
        <dbReference type="SAM" id="Phobius"/>
    </source>
</evidence>